<dbReference type="InterPro" id="IPR025874">
    <property type="entry name" value="DZR"/>
</dbReference>
<dbReference type="AlphaFoldDB" id="A0A1G9W7Y0"/>
<sequence>MADYKHFCIYCEKLIPADANLCPFCGMQDPFTFRCPKCRNVIEKGWQKCSSCGLQLHIVCPSCGKLTFVSSGCEHCGTPLTVKCQNKKCGYVQIKIGDRCLKCNKKLD</sequence>
<evidence type="ECO:0000259" key="1">
    <source>
        <dbReference type="Pfam" id="PF12773"/>
    </source>
</evidence>
<evidence type="ECO:0000313" key="2">
    <source>
        <dbReference type="EMBL" id="SDM80632.1"/>
    </source>
</evidence>
<organism evidence="2 3">
    <name type="scientific">Acetanaerobacterium elongatum</name>
    <dbReference type="NCBI Taxonomy" id="258515"/>
    <lineage>
        <taxon>Bacteria</taxon>
        <taxon>Bacillati</taxon>
        <taxon>Bacillota</taxon>
        <taxon>Clostridia</taxon>
        <taxon>Eubacteriales</taxon>
        <taxon>Oscillospiraceae</taxon>
        <taxon>Acetanaerobacterium</taxon>
    </lineage>
</organism>
<keyword evidence="3" id="KW-1185">Reference proteome</keyword>
<name>A0A1G9W7Y0_9FIRM</name>
<feature type="domain" description="DZANK-type" evidence="1">
    <location>
        <begin position="35"/>
        <end position="66"/>
    </location>
</feature>
<proteinExistence type="predicted"/>
<evidence type="ECO:0000313" key="3">
    <source>
        <dbReference type="Proteomes" id="UP000199182"/>
    </source>
</evidence>
<dbReference type="Pfam" id="PF12773">
    <property type="entry name" value="DZR"/>
    <property type="match status" value="1"/>
</dbReference>
<dbReference type="Proteomes" id="UP000199182">
    <property type="component" value="Unassembled WGS sequence"/>
</dbReference>
<dbReference type="EMBL" id="FNID01000005">
    <property type="protein sequence ID" value="SDM80632.1"/>
    <property type="molecule type" value="Genomic_DNA"/>
</dbReference>
<protein>
    <submittedName>
        <fullName evidence="2">Double zinc ribbon</fullName>
    </submittedName>
</protein>
<dbReference type="OrthoDB" id="9788304at2"/>
<dbReference type="STRING" id="258515.SAMN05192585_10571"/>
<reference evidence="2 3" key="1">
    <citation type="submission" date="2016-10" db="EMBL/GenBank/DDBJ databases">
        <authorList>
            <person name="de Groot N.N."/>
        </authorList>
    </citation>
    <scope>NUCLEOTIDE SEQUENCE [LARGE SCALE GENOMIC DNA]</scope>
    <source>
        <strain evidence="2 3">CGMCC 1.5012</strain>
    </source>
</reference>
<gene>
    <name evidence="2" type="ORF">SAMN05192585_10571</name>
</gene>
<accession>A0A1G9W7Y0</accession>